<accession>C0ECA2</accession>
<evidence type="ECO:0000313" key="3">
    <source>
        <dbReference type="Proteomes" id="UP000003340"/>
    </source>
</evidence>
<feature type="signal peptide" evidence="1">
    <location>
        <begin position="1"/>
        <end position="23"/>
    </location>
</feature>
<dbReference type="EMBL" id="ACEC01000047">
    <property type="protein sequence ID" value="EEG30902.1"/>
    <property type="molecule type" value="Genomic_DNA"/>
</dbReference>
<sequence length="471" mass="52562">MQLKRVFAAILSALTALSLSGCSVVNTNIETVVSPPKMTSEQAAIYKALENTGQTGKNIDLKYPQSGENRSAIVLENIDEEESREALVFYESKTQSSMSGGGLRVCLLDQIDGEWVTVWDVAGAGTEVDKVVFLYDSETARKLVIIGFSIENQQQKLYKVFTYEDKSFNSIFEGNYQVLEVYDIDEDGQDEIITVNAESSETDNINKSATSGTLPVKTKASLIKYRNETFEKIDEIELLGQAVEYNNIIKDENNATFGRPALFLDEVLAAKSSSITYATEILVCEEGKLKNLVDDGSEECRLFQQTYRVQAPSCDDIDGDGKIEIPNTRLFPGYSESDEHPMYMTEWYCLTDGELTLSRASYINYTQGFGFLLPDGWIDKVTVKSVVENDEISFFVFDETLDNDSRKILSLKVDNISENTNRSAGIPAGYFEISRVGQLAFLAKNHNIGGEFNIQNGEIFENFVDLYLLGD</sequence>
<gene>
    <name evidence="2" type="ORF">CLOSTMETH_01470</name>
</gene>
<reference evidence="2 3" key="2">
    <citation type="submission" date="2009-02" db="EMBL/GenBank/DDBJ databases">
        <title>Draft genome sequence of Clostridium methylpentosum (DSM 5476).</title>
        <authorList>
            <person name="Sudarsanam P."/>
            <person name="Ley R."/>
            <person name="Guruge J."/>
            <person name="Turnbaugh P.J."/>
            <person name="Mahowald M."/>
            <person name="Liep D."/>
            <person name="Gordon J."/>
        </authorList>
    </citation>
    <scope>NUCLEOTIDE SEQUENCE [LARGE SCALE GENOMIC DNA]</scope>
    <source>
        <strain evidence="2 3">DSM 5476</strain>
    </source>
</reference>
<name>C0ECA2_9FIRM</name>
<evidence type="ECO:0008006" key="4">
    <source>
        <dbReference type="Google" id="ProtNLM"/>
    </source>
</evidence>
<dbReference type="AlphaFoldDB" id="C0ECA2"/>
<dbReference type="PROSITE" id="PS51257">
    <property type="entry name" value="PROKAR_LIPOPROTEIN"/>
    <property type="match status" value="1"/>
</dbReference>
<evidence type="ECO:0000313" key="2">
    <source>
        <dbReference type="EMBL" id="EEG30902.1"/>
    </source>
</evidence>
<comment type="caution">
    <text evidence="2">The sequence shown here is derived from an EMBL/GenBank/DDBJ whole genome shotgun (WGS) entry which is preliminary data.</text>
</comment>
<organism evidence="2 3">
    <name type="scientific">[Clostridium] methylpentosum DSM 5476</name>
    <dbReference type="NCBI Taxonomy" id="537013"/>
    <lineage>
        <taxon>Bacteria</taxon>
        <taxon>Bacillati</taxon>
        <taxon>Bacillota</taxon>
        <taxon>Clostridia</taxon>
        <taxon>Eubacteriales</taxon>
        <taxon>Oscillospiraceae</taxon>
        <taxon>Oscillospiraceae incertae sedis</taxon>
    </lineage>
</organism>
<proteinExistence type="predicted"/>
<dbReference type="STRING" id="537013.CLOSTMETH_01470"/>
<evidence type="ECO:0000256" key="1">
    <source>
        <dbReference type="SAM" id="SignalP"/>
    </source>
</evidence>
<feature type="chain" id="PRO_5038848500" description="FG-GAP repeat protein" evidence="1">
    <location>
        <begin position="24"/>
        <end position="471"/>
    </location>
</feature>
<keyword evidence="1" id="KW-0732">Signal</keyword>
<dbReference type="eggNOG" id="COG0457">
    <property type="taxonomic scope" value="Bacteria"/>
</dbReference>
<protein>
    <recommendedName>
        <fullName evidence="4">FG-GAP repeat protein</fullName>
    </recommendedName>
</protein>
<dbReference type="Proteomes" id="UP000003340">
    <property type="component" value="Unassembled WGS sequence"/>
</dbReference>
<dbReference type="HOGENOM" id="CLU_048406_0_0_9"/>
<reference evidence="2 3" key="1">
    <citation type="submission" date="2009-01" db="EMBL/GenBank/DDBJ databases">
        <authorList>
            <person name="Fulton L."/>
            <person name="Clifton S."/>
            <person name="Fulton B."/>
            <person name="Xu J."/>
            <person name="Minx P."/>
            <person name="Pepin K.H."/>
            <person name="Johnson M."/>
            <person name="Bhonagiri V."/>
            <person name="Nash W.E."/>
            <person name="Mardis E.R."/>
            <person name="Wilson R.K."/>
        </authorList>
    </citation>
    <scope>NUCLEOTIDE SEQUENCE [LARGE SCALE GENOMIC DNA]</scope>
    <source>
        <strain evidence="2 3">DSM 5476</strain>
    </source>
</reference>
<keyword evidence="3" id="KW-1185">Reference proteome</keyword>